<dbReference type="EMBL" id="CP036271">
    <property type="protein sequence ID" value="QDT53839.1"/>
    <property type="molecule type" value="Genomic_DNA"/>
</dbReference>
<feature type="repeat" description="TPR" evidence="1">
    <location>
        <begin position="67"/>
        <end position="100"/>
    </location>
</feature>
<dbReference type="PANTHER" id="PTHR47908">
    <property type="match status" value="1"/>
</dbReference>
<gene>
    <name evidence="2" type="primary">nlpI</name>
    <name evidence="2" type="ORF">Pan44_18630</name>
</gene>
<dbReference type="SUPFAM" id="SSF48452">
    <property type="entry name" value="TPR-like"/>
    <property type="match status" value="1"/>
</dbReference>
<dbReference type="PROSITE" id="PS50005">
    <property type="entry name" value="TPR"/>
    <property type="match status" value="1"/>
</dbReference>
<reference evidence="2 3" key="1">
    <citation type="submission" date="2019-02" db="EMBL/GenBank/DDBJ databases">
        <title>Deep-cultivation of Planctomycetes and their phenomic and genomic characterization uncovers novel biology.</title>
        <authorList>
            <person name="Wiegand S."/>
            <person name="Jogler M."/>
            <person name="Boedeker C."/>
            <person name="Pinto D."/>
            <person name="Vollmers J."/>
            <person name="Rivas-Marin E."/>
            <person name="Kohn T."/>
            <person name="Peeters S.H."/>
            <person name="Heuer A."/>
            <person name="Rast P."/>
            <person name="Oberbeckmann S."/>
            <person name="Bunk B."/>
            <person name="Jeske O."/>
            <person name="Meyerdierks A."/>
            <person name="Storesund J.E."/>
            <person name="Kallscheuer N."/>
            <person name="Luecker S."/>
            <person name="Lage O.M."/>
            <person name="Pohl T."/>
            <person name="Merkel B.J."/>
            <person name="Hornburger P."/>
            <person name="Mueller R.-W."/>
            <person name="Bruemmer F."/>
            <person name="Labrenz M."/>
            <person name="Spormann A.M."/>
            <person name="Op den Camp H."/>
            <person name="Overmann J."/>
            <person name="Amann R."/>
            <person name="Jetten M.S.M."/>
            <person name="Mascher T."/>
            <person name="Medema M.H."/>
            <person name="Devos D.P."/>
            <person name="Kaster A.-K."/>
            <person name="Ovreas L."/>
            <person name="Rohde M."/>
            <person name="Galperin M.Y."/>
            <person name="Jogler C."/>
        </authorList>
    </citation>
    <scope>NUCLEOTIDE SEQUENCE [LARGE SCALE GENOMIC DNA]</scope>
    <source>
        <strain evidence="2 3">Pan44</strain>
    </source>
</reference>
<dbReference type="Pfam" id="PF13432">
    <property type="entry name" value="TPR_16"/>
    <property type="match status" value="1"/>
</dbReference>
<keyword evidence="2" id="KW-0449">Lipoprotein</keyword>
<name>A0A517SCI8_9PLAN</name>
<dbReference type="Proteomes" id="UP000315700">
    <property type="component" value="Chromosome"/>
</dbReference>
<organism evidence="2 3">
    <name type="scientific">Caulifigura coniformis</name>
    <dbReference type="NCBI Taxonomy" id="2527983"/>
    <lineage>
        <taxon>Bacteria</taxon>
        <taxon>Pseudomonadati</taxon>
        <taxon>Planctomycetota</taxon>
        <taxon>Planctomycetia</taxon>
        <taxon>Planctomycetales</taxon>
        <taxon>Planctomycetaceae</taxon>
        <taxon>Caulifigura</taxon>
    </lineage>
</organism>
<dbReference type="PANTHER" id="PTHR47908:SF2">
    <property type="entry name" value="TETRATRICOPEPTIDE REPEAT (TPR)-LIKE SUPERFAMILY PROTEIN"/>
    <property type="match status" value="1"/>
</dbReference>
<protein>
    <submittedName>
        <fullName evidence="2">Lipoprotein NlpI</fullName>
    </submittedName>
</protein>
<accession>A0A517SCI8</accession>
<dbReference type="Gene3D" id="1.25.40.10">
    <property type="entry name" value="Tetratricopeptide repeat domain"/>
    <property type="match status" value="1"/>
</dbReference>
<evidence type="ECO:0000313" key="2">
    <source>
        <dbReference type="EMBL" id="QDT53839.1"/>
    </source>
</evidence>
<dbReference type="InParanoid" id="A0A517SCI8"/>
<evidence type="ECO:0000313" key="3">
    <source>
        <dbReference type="Proteomes" id="UP000315700"/>
    </source>
</evidence>
<evidence type="ECO:0000256" key="1">
    <source>
        <dbReference type="PROSITE-ProRule" id="PRU00339"/>
    </source>
</evidence>
<dbReference type="OrthoDB" id="272871at2"/>
<dbReference type="KEGG" id="ccos:Pan44_18630"/>
<keyword evidence="3" id="KW-1185">Reference proteome</keyword>
<proteinExistence type="predicted"/>
<dbReference type="InterPro" id="IPR019734">
    <property type="entry name" value="TPR_rpt"/>
</dbReference>
<dbReference type="RefSeq" id="WP_145029376.1">
    <property type="nucleotide sequence ID" value="NZ_CP036271.1"/>
</dbReference>
<dbReference type="InterPro" id="IPR011990">
    <property type="entry name" value="TPR-like_helical_dom_sf"/>
</dbReference>
<dbReference type="AlphaFoldDB" id="A0A517SCI8"/>
<keyword evidence="1" id="KW-0802">TPR repeat</keyword>
<sequence length="266" mass="29750">MTRSMTRRDACRLMAVTPAILSLGVDVVCGAEGAHPLDAATLKEIRDAAESAIESANRQLAADPSGVAALSKRGDALFTLGRFEEAVHDYDAMLKADPSLDASHWRRGIACFYAGRAEEGAKQFERYHSFDNVDRENGIWRFLCQTKSVGLEKARESLLKYEKDDREPFPAVFKLFAGTITEQEILEGIAAAKISEAERQSRLFYADLYIGLNHAVQDRPVEAQGALARATKNAWPRTAGYGPRWMWHVGRVHWELLEAERQRRPS</sequence>